<gene>
    <name evidence="1" type="ORF">RN001_007855</name>
</gene>
<protein>
    <submittedName>
        <fullName evidence="1">Uncharacterized protein</fullName>
    </submittedName>
</protein>
<name>A0AAN7PWY1_9COLE</name>
<comment type="caution">
    <text evidence="1">The sequence shown here is derived from an EMBL/GenBank/DDBJ whole genome shotgun (WGS) entry which is preliminary data.</text>
</comment>
<organism evidence="1 2">
    <name type="scientific">Aquatica leii</name>
    <dbReference type="NCBI Taxonomy" id="1421715"/>
    <lineage>
        <taxon>Eukaryota</taxon>
        <taxon>Metazoa</taxon>
        <taxon>Ecdysozoa</taxon>
        <taxon>Arthropoda</taxon>
        <taxon>Hexapoda</taxon>
        <taxon>Insecta</taxon>
        <taxon>Pterygota</taxon>
        <taxon>Neoptera</taxon>
        <taxon>Endopterygota</taxon>
        <taxon>Coleoptera</taxon>
        <taxon>Polyphaga</taxon>
        <taxon>Elateriformia</taxon>
        <taxon>Elateroidea</taxon>
        <taxon>Lampyridae</taxon>
        <taxon>Luciolinae</taxon>
        <taxon>Aquatica</taxon>
    </lineage>
</organism>
<reference evidence="2" key="1">
    <citation type="submission" date="2023-01" db="EMBL/GenBank/DDBJ databases">
        <title>Key to firefly adult light organ development and bioluminescence: homeobox transcription factors regulate luciferase expression and transportation to peroxisome.</title>
        <authorList>
            <person name="Fu X."/>
        </authorList>
    </citation>
    <scope>NUCLEOTIDE SEQUENCE [LARGE SCALE GENOMIC DNA]</scope>
</reference>
<dbReference type="EMBL" id="JARPUR010000003">
    <property type="protein sequence ID" value="KAK4879709.1"/>
    <property type="molecule type" value="Genomic_DNA"/>
</dbReference>
<proteinExistence type="predicted"/>
<dbReference type="Proteomes" id="UP001353858">
    <property type="component" value="Unassembled WGS sequence"/>
</dbReference>
<sequence length="190" mass="21210">MIKTGKQKKAIAIKEGNVLADGTSFITVIVDGGCSHRSYGYRYSANVSVACKLFFTADTLRKLNAPMKKMKNYTKALIKRQGLSNNVKDIVSVKLMKRLVKSAGAAIIHNSKNARNFANLRDDLKNGPFHVLGIHANCKTYFCTSTSVESALEEDYGDTCQKLDLDPEELEKKSQEVKKNYKFHKNKGIK</sequence>
<dbReference type="AlphaFoldDB" id="A0AAN7PWY1"/>
<accession>A0AAN7PWY1</accession>
<evidence type="ECO:0000313" key="1">
    <source>
        <dbReference type="EMBL" id="KAK4879709.1"/>
    </source>
</evidence>
<evidence type="ECO:0000313" key="2">
    <source>
        <dbReference type="Proteomes" id="UP001353858"/>
    </source>
</evidence>
<keyword evidence="2" id="KW-1185">Reference proteome</keyword>